<comment type="function">
    <text evidence="6">Cytochromes P450 are a group of heme-thiolate monooxygenases. They oxidize a variety of structurally unrelated compounds, including steroids, fatty acids, and xenobiotics.</text>
</comment>
<keyword evidence="10" id="KW-1185">Reference proteome</keyword>
<dbReference type="SUPFAM" id="SSF48264">
    <property type="entry name" value="Cytochrome P450"/>
    <property type="match status" value="1"/>
</dbReference>
<keyword evidence="9" id="KW-0732">Signal</keyword>
<dbReference type="RefSeq" id="XP_012940720.1">
    <property type="nucleotide sequence ID" value="XM_013085266.1"/>
</dbReference>
<evidence type="ECO:0000256" key="3">
    <source>
        <dbReference type="ARBA" id="ARBA00022723"/>
    </source>
</evidence>
<evidence type="ECO:0000256" key="5">
    <source>
        <dbReference type="ARBA" id="ARBA00023004"/>
    </source>
</evidence>
<dbReference type="PROSITE" id="PS00086">
    <property type="entry name" value="CYTOCHROME_P450"/>
    <property type="match status" value="1"/>
</dbReference>
<dbReference type="Pfam" id="PF00067">
    <property type="entry name" value="p450"/>
    <property type="match status" value="1"/>
</dbReference>
<dbReference type="CDD" id="cd11055">
    <property type="entry name" value="CYP3A-like"/>
    <property type="match status" value="1"/>
</dbReference>
<feature type="compositionally biased region" description="Acidic residues" evidence="7">
    <location>
        <begin position="552"/>
        <end position="561"/>
    </location>
</feature>
<feature type="chain" id="PRO_5047083154" evidence="9">
    <location>
        <begin position="26"/>
        <end position="788"/>
    </location>
</feature>
<dbReference type="InterPro" id="IPR036396">
    <property type="entry name" value="Cyt_P450_sf"/>
</dbReference>
<dbReference type="PANTHER" id="PTHR24302">
    <property type="entry name" value="CYTOCHROME P450 FAMILY 3"/>
    <property type="match status" value="1"/>
</dbReference>
<dbReference type="GeneID" id="101851619"/>
<dbReference type="PRINTS" id="PR00463">
    <property type="entry name" value="EP450I"/>
</dbReference>
<accession>A0ABM1A4K0</accession>
<dbReference type="InterPro" id="IPR002401">
    <property type="entry name" value="Cyt_P450_E_grp-I"/>
</dbReference>
<keyword evidence="8" id="KW-0472">Membrane</keyword>
<keyword evidence="8" id="KW-1133">Transmembrane helix</keyword>
<keyword evidence="2" id="KW-0349">Heme</keyword>
<evidence type="ECO:0000256" key="8">
    <source>
        <dbReference type="SAM" id="Phobius"/>
    </source>
</evidence>
<evidence type="ECO:0000256" key="2">
    <source>
        <dbReference type="ARBA" id="ARBA00022617"/>
    </source>
</evidence>
<evidence type="ECO:0000313" key="10">
    <source>
        <dbReference type="Proteomes" id="UP000694888"/>
    </source>
</evidence>
<evidence type="ECO:0000256" key="4">
    <source>
        <dbReference type="ARBA" id="ARBA00023002"/>
    </source>
</evidence>
<gene>
    <name evidence="11" type="primary">LOC101851619</name>
</gene>
<evidence type="ECO:0000256" key="1">
    <source>
        <dbReference type="ARBA" id="ARBA00010617"/>
    </source>
</evidence>
<evidence type="ECO:0000256" key="7">
    <source>
        <dbReference type="SAM" id="MobiDB-lite"/>
    </source>
</evidence>
<evidence type="ECO:0000313" key="11">
    <source>
        <dbReference type="RefSeq" id="XP_012940720.1"/>
    </source>
</evidence>
<dbReference type="Proteomes" id="UP000694888">
    <property type="component" value="Unplaced"/>
</dbReference>
<comment type="similarity">
    <text evidence="1">Belongs to the cytochrome P450 family.</text>
</comment>
<protein>
    <submittedName>
        <fullName evidence="11">Cytochrome P450 3A43</fullName>
    </submittedName>
</protein>
<feature type="region of interest" description="Disordered" evidence="7">
    <location>
        <begin position="548"/>
        <end position="618"/>
    </location>
</feature>
<dbReference type="InterPro" id="IPR001128">
    <property type="entry name" value="Cyt_P450"/>
</dbReference>
<feature type="compositionally biased region" description="Polar residues" evidence="7">
    <location>
        <begin position="578"/>
        <end position="593"/>
    </location>
</feature>
<evidence type="ECO:0000256" key="9">
    <source>
        <dbReference type="SAM" id="SignalP"/>
    </source>
</evidence>
<organism evidence="10 11">
    <name type="scientific">Aplysia californica</name>
    <name type="common">California sea hare</name>
    <dbReference type="NCBI Taxonomy" id="6500"/>
    <lineage>
        <taxon>Eukaryota</taxon>
        <taxon>Metazoa</taxon>
        <taxon>Spiralia</taxon>
        <taxon>Lophotrochozoa</taxon>
        <taxon>Mollusca</taxon>
        <taxon>Gastropoda</taxon>
        <taxon>Heterobranchia</taxon>
        <taxon>Euthyneura</taxon>
        <taxon>Tectipleura</taxon>
        <taxon>Aplysiida</taxon>
        <taxon>Aplysioidea</taxon>
        <taxon>Aplysiidae</taxon>
        <taxon>Aplysia</taxon>
    </lineage>
</organism>
<dbReference type="Gene3D" id="1.10.630.10">
    <property type="entry name" value="Cytochrome P450"/>
    <property type="match status" value="1"/>
</dbReference>
<dbReference type="InterPro" id="IPR050705">
    <property type="entry name" value="Cytochrome_P450_3A"/>
</dbReference>
<name>A0ABM1A4K0_APLCA</name>
<reference evidence="11" key="1">
    <citation type="submission" date="2025-08" db="UniProtKB">
        <authorList>
            <consortium name="RefSeq"/>
        </authorList>
    </citation>
    <scope>IDENTIFICATION</scope>
</reference>
<dbReference type="PANTHER" id="PTHR24302:SF15">
    <property type="entry name" value="FATTY-ACID PEROXYGENASE"/>
    <property type="match status" value="1"/>
</dbReference>
<dbReference type="InterPro" id="IPR017972">
    <property type="entry name" value="Cyt_P450_CS"/>
</dbReference>
<keyword evidence="4" id="KW-0560">Oxidoreductase</keyword>
<sequence length="788" mass="90836">MITTIVLLVILQILFLVFYRQRRQCMQIFKEMGVPGPEPNFLFGNLLEFRKTPLFKKYQEWREMYGETFGYFEGPTPVIVTSDVNFLQEVFIKQFNKFHARKLWPVQVDPDKDEDVHLFFARGRRWKRLRNVVNPAFSAAKIKRMSPTVNDSINHLLDVIKETASSTADKSVEVLDLFRRLTLDTILRCEAGIDQNSIKDPSDPFLRHCKNVIDDTAKNPWLYLLGFMFPNLHCIWIRIYKFLHYFKFNPVFWLEDRMRDIVVMRRNDNGNKRIDLMQQMLDAQFSVNSFQELDKSTEKAQPVVRSMTNEEIVSHALLFLLAGYETTSTTLAYLFYEMSQNPQVQERLRHEVMTVLPRGYHSIEYDALNKLTYLDYVIWETLRKYPLASTVTARQCMEECVVGDLCVPAGMLVHANLWDVQYDPRHWGEDPQSFNPLRFMPERRRHRHPAAWMPFGGGPRSCAGLRFALLQLKMVVAKVLRDFEFDPPNKQIGVALTLKQGATILPENGVLLSARRRDSAMSDAGVRRGSMLSGLELIDWMNKRRESVKEEEQGEADDVDSDLEHWTKGGRAQRRKSSLSSVSEVLGQTTGLEQSKRYSMSRRGSALNSEEDEMDTSNLRRSSLSLCMSLLQADSLSKAANILRRVSVSGDVTPPIEEDCTETDVIVNNMSGKASDSNRKYMKQTTFNSSLPSCPVPVNEDEWEDKSCYMPEEILGSHPGLKSSLCRRRGSALPQLESMREASDIDEFFHRYSESLITEMTNLDDDQMLSFKKGGKRHARLYQRRGSG</sequence>
<proteinExistence type="inferred from homology"/>
<keyword evidence="3" id="KW-0479">Metal-binding</keyword>
<keyword evidence="5" id="KW-0408">Iron</keyword>
<keyword evidence="8" id="KW-0812">Transmembrane</keyword>
<dbReference type="PRINTS" id="PR00385">
    <property type="entry name" value="P450"/>
</dbReference>
<feature type="transmembrane region" description="Helical" evidence="8">
    <location>
        <begin position="221"/>
        <end position="240"/>
    </location>
</feature>
<feature type="signal peptide" evidence="9">
    <location>
        <begin position="1"/>
        <end position="25"/>
    </location>
</feature>
<evidence type="ECO:0000256" key="6">
    <source>
        <dbReference type="ARBA" id="ARBA00043906"/>
    </source>
</evidence>